<dbReference type="OMA" id="RASECQQ"/>
<evidence type="ECO:0000313" key="10">
    <source>
        <dbReference type="EMBL" id="CCE64936.1"/>
    </source>
</evidence>
<gene>
    <name evidence="10" type="primary">TPHA0J01140</name>
    <name evidence="10" type="ordered locus">TPHA_0J01140</name>
</gene>
<evidence type="ECO:0000256" key="4">
    <source>
        <dbReference type="ARBA" id="ARBA00022448"/>
    </source>
</evidence>
<dbReference type="GO" id="GO:0032258">
    <property type="term" value="P:cytoplasm to vacuole targeting by the Cvt pathway"/>
    <property type="evidence" value="ECO:0007669"/>
    <property type="project" value="EnsemblFungi"/>
</dbReference>
<keyword evidence="7" id="KW-0472">Membrane</keyword>
<evidence type="ECO:0000259" key="9">
    <source>
        <dbReference type="SMART" id="SM00762"/>
    </source>
</evidence>
<dbReference type="SMART" id="SM00762">
    <property type="entry name" value="Cog4"/>
    <property type="match status" value="1"/>
</dbReference>
<proteinExistence type="inferred from homology"/>
<dbReference type="InterPro" id="IPR048680">
    <property type="entry name" value="COG4_N"/>
</dbReference>
<dbReference type="OrthoDB" id="47059at2759"/>
<dbReference type="PANTHER" id="PTHR24016">
    <property type="entry name" value="CONSERVED OLIGOMERIC GOLGI COMPLEX SUBUNIT 4"/>
    <property type="match status" value="1"/>
</dbReference>
<dbReference type="GO" id="GO:0017119">
    <property type="term" value="C:Golgi transport complex"/>
    <property type="evidence" value="ECO:0007669"/>
    <property type="project" value="EnsemblFungi"/>
</dbReference>
<dbReference type="HOGENOM" id="CLU_014853_3_0_1"/>
<comment type="similarity">
    <text evidence="2">Belongs to the COG4 family.</text>
</comment>
<evidence type="ECO:0000256" key="6">
    <source>
        <dbReference type="ARBA" id="ARBA00023034"/>
    </source>
</evidence>
<comment type="subcellular location">
    <subcellularLocation>
        <location evidence="1">Golgi apparatus membrane</location>
        <topology evidence="1">Peripheral membrane protein</topology>
    </subcellularLocation>
</comment>
<dbReference type="GO" id="GO:0000139">
    <property type="term" value="C:Golgi membrane"/>
    <property type="evidence" value="ECO:0007669"/>
    <property type="project" value="UniProtKB-SubCell"/>
</dbReference>
<keyword evidence="4" id="KW-0813">Transport</keyword>
<evidence type="ECO:0000256" key="7">
    <source>
        <dbReference type="ARBA" id="ARBA00023136"/>
    </source>
</evidence>
<dbReference type="InterPro" id="IPR013167">
    <property type="entry name" value="COG4_M"/>
</dbReference>
<evidence type="ECO:0000313" key="11">
    <source>
        <dbReference type="Proteomes" id="UP000005666"/>
    </source>
</evidence>
<keyword evidence="6" id="KW-0333">Golgi apparatus</keyword>
<sequence length="855" mass="98394">MSELYLDSNDNEISWDNAVLEGLLSKELSKYNQLFSKLSTQSQLNKLHDIIQRDKAETTGQLNKFIATSQFSHNKKIRKLELLRTNLTTVLTNYNISLANVSSSNNIAKSINYDISTIDTEKNLVNKILEFLNYIRLLKNNISLINNALKDENYVVAATAIEEIRKIPENVIKSEFASRVVPSSEVSDEPTVVINKWSDELKEIFQKRFMKAAESSDTEELTLMFKMFPMIGQDKLGLDMYSKYVCNIIAEESRTLMTINGNDNLEQSIKRPGFFSQVLLHLFKLVSTVINEHSKVITVSYNLTYMTNVMEKVEKEAELQAGLVLDTFAESKKLTRTVKEIKEWQRLQMKKNNRKLNGDSSDSEDSDAESMDGVQMISVNNISLLINEFSQILQNWSMYTRFFSVRWNEFNDIKYTKLDYAPSLLESNFKNKLVNEGFISTFDTLVLYHLHKSFNNSIELEEMPDINNLVTLRNTVPKHKEVSSYAITSVLEDITLLVRKNLVVVVNTGQFDILSRFLDQLVRFIQNEYLVRFLQNKFKNLQPKLIPSLALKEYIPKEELTNIGHHNSKLMTPVSSSTKLSKLGFDLRGAAANALTNIQSNIQSVVSDPESVLSLHNYLIYVNTLYLNVVFTQKILVKEILENNPTMLSDNFPFGEDSELLTAKINACNELVKKQNEKLQKWSLKYLFENVLKNKISVLCKDLFVNGNDNTYISSTDDFEDLTSINDFILKWKALIIPYKNVLYDDAFIELLNNIVNYIVTLVDKKIWSLRVNDLGATKLDRELSLYISTICDTNYLLREKFISITQMVLVLGFDDDDFDTETNDVKEEIANGINWVLTSKDRIRTRNLKVDKRQ</sequence>
<accession>G8BYJ4</accession>
<feature type="domain" description="COG4 transport protein middle alpha-helical bundle" evidence="9">
    <location>
        <begin position="194"/>
        <end position="539"/>
    </location>
</feature>
<evidence type="ECO:0000256" key="3">
    <source>
        <dbReference type="ARBA" id="ARBA00020975"/>
    </source>
</evidence>
<name>G8BYJ4_TETPH</name>
<evidence type="ECO:0000256" key="1">
    <source>
        <dbReference type="ARBA" id="ARBA00004395"/>
    </source>
</evidence>
<dbReference type="KEGG" id="tpf:TPHA_0J01140"/>
<dbReference type="GO" id="GO:0000425">
    <property type="term" value="P:pexophagy"/>
    <property type="evidence" value="ECO:0007669"/>
    <property type="project" value="EnsemblFungi"/>
</dbReference>
<keyword evidence="5" id="KW-0653">Protein transport</keyword>
<dbReference type="RefSeq" id="XP_003687370.1">
    <property type="nucleotide sequence ID" value="XM_003687322.1"/>
</dbReference>
<dbReference type="PANTHER" id="PTHR24016:SF0">
    <property type="entry name" value="CONSERVED OLIGOMERIC GOLGI COMPLEX SUBUNIT 4"/>
    <property type="match status" value="1"/>
</dbReference>
<reference evidence="10 11" key="1">
    <citation type="journal article" date="2011" name="Proc. Natl. Acad. Sci. U.S.A.">
        <title>Evolutionary erosion of yeast sex chromosomes by mating-type switching accidents.</title>
        <authorList>
            <person name="Gordon J.L."/>
            <person name="Armisen D."/>
            <person name="Proux-Wera E."/>
            <person name="Oheigeartaigh S.S."/>
            <person name="Byrne K.P."/>
            <person name="Wolfe K.H."/>
        </authorList>
    </citation>
    <scope>NUCLEOTIDE SEQUENCE [LARGE SCALE GENOMIC DNA]</scope>
    <source>
        <strain evidence="11">ATCC 24235 / CBS 4417 / NBRC 1672 / NRRL Y-8282 / UCD 70-5</strain>
    </source>
</reference>
<dbReference type="GO" id="GO:0000301">
    <property type="term" value="P:retrograde transport, vesicle recycling within Golgi"/>
    <property type="evidence" value="ECO:0007669"/>
    <property type="project" value="EnsemblFungi"/>
</dbReference>
<dbReference type="eggNOG" id="KOG0412">
    <property type="taxonomic scope" value="Eukaryota"/>
</dbReference>
<organism evidence="10 11">
    <name type="scientific">Tetrapisispora phaffii (strain ATCC 24235 / CBS 4417 / NBRC 1672 / NRRL Y-8282 / UCD 70-5)</name>
    <name type="common">Yeast</name>
    <name type="synonym">Fabospora phaffii</name>
    <dbReference type="NCBI Taxonomy" id="1071381"/>
    <lineage>
        <taxon>Eukaryota</taxon>
        <taxon>Fungi</taxon>
        <taxon>Dikarya</taxon>
        <taxon>Ascomycota</taxon>
        <taxon>Saccharomycotina</taxon>
        <taxon>Saccharomycetes</taxon>
        <taxon>Saccharomycetales</taxon>
        <taxon>Saccharomycetaceae</taxon>
        <taxon>Tetrapisispora</taxon>
    </lineage>
</organism>
<dbReference type="Proteomes" id="UP000005666">
    <property type="component" value="Chromosome 10"/>
</dbReference>
<dbReference type="AlphaFoldDB" id="G8BYJ4"/>
<keyword evidence="11" id="KW-1185">Reference proteome</keyword>
<dbReference type="InterPro" id="IPR048682">
    <property type="entry name" value="COG4"/>
</dbReference>
<evidence type="ECO:0000256" key="5">
    <source>
        <dbReference type="ARBA" id="ARBA00022927"/>
    </source>
</evidence>
<dbReference type="Pfam" id="PF20663">
    <property type="entry name" value="COG4_N"/>
    <property type="match status" value="1"/>
</dbReference>
<dbReference type="EMBL" id="HE612865">
    <property type="protein sequence ID" value="CCE64936.1"/>
    <property type="molecule type" value="Genomic_DNA"/>
</dbReference>
<dbReference type="Pfam" id="PF08318">
    <property type="entry name" value="COG4_m"/>
    <property type="match status" value="1"/>
</dbReference>
<dbReference type="GeneID" id="11532984"/>
<dbReference type="InterPro" id="IPR048684">
    <property type="entry name" value="COG4_C"/>
</dbReference>
<evidence type="ECO:0000256" key="8">
    <source>
        <dbReference type="ARBA" id="ARBA00031340"/>
    </source>
</evidence>
<dbReference type="STRING" id="1071381.G8BYJ4"/>
<dbReference type="Gene3D" id="1.20.58.1970">
    <property type="match status" value="1"/>
</dbReference>
<dbReference type="Pfam" id="PF20662">
    <property type="entry name" value="COG4_C"/>
    <property type="match status" value="1"/>
</dbReference>
<protein>
    <recommendedName>
        <fullName evidence="3">Conserved oligomeric Golgi complex subunit 4</fullName>
    </recommendedName>
    <alternativeName>
        <fullName evidence="8">Component of oligomeric Golgi complex 4</fullName>
    </alternativeName>
</protein>
<evidence type="ECO:0000256" key="2">
    <source>
        <dbReference type="ARBA" id="ARBA00009215"/>
    </source>
</evidence>